<dbReference type="EMBL" id="CP060714">
    <property type="protein sequence ID" value="QNN58746.1"/>
    <property type="molecule type" value="Genomic_DNA"/>
</dbReference>
<dbReference type="AlphaFoldDB" id="A0A7G9RT21"/>
<sequence length="128" mass="14495">MKESLEERFASIEPLVNANRRLVHRGRYLTASIKVCVGDSPFMLEIRGGEIHGIHRQSPLFASADLVIQATEEAWAALWEPCPRPGWHDLFALTKRGAMRIEGNSHVLFAHLQYLKDVLCAPRRRPAP</sequence>
<dbReference type="Proteomes" id="UP000515811">
    <property type="component" value="Chromosome"/>
</dbReference>
<evidence type="ECO:0000313" key="2">
    <source>
        <dbReference type="Proteomes" id="UP000515811"/>
    </source>
</evidence>
<dbReference type="KEGG" id="drg:H9K76_08020"/>
<dbReference type="RefSeq" id="WP_187599383.1">
    <property type="nucleotide sequence ID" value="NZ_CP060714.1"/>
</dbReference>
<accession>A0A7G9RT21</accession>
<evidence type="ECO:0000313" key="1">
    <source>
        <dbReference type="EMBL" id="QNN58746.1"/>
    </source>
</evidence>
<organism evidence="1 2">
    <name type="scientific">Diaphorobacter ruginosibacter</name>
    <dbReference type="NCBI Taxonomy" id="1715720"/>
    <lineage>
        <taxon>Bacteria</taxon>
        <taxon>Pseudomonadati</taxon>
        <taxon>Pseudomonadota</taxon>
        <taxon>Betaproteobacteria</taxon>
        <taxon>Burkholderiales</taxon>
        <taxon>Comamonadaceae</taxon>
        <taxon>Diaphorobacter</taxon>
    </lineage>
</organism>
<name>A0A7G9RT21_9BURK</name>
<protein>
    <recommendedName>
        <fullName evidence="3">SCP2 sterol-binding domain-containing protein</fullName>
    </recommendedName>
</protein>
<proteinExistence type="predicted"/>
<gene>
    <name evidence="1" type="ORF">H9K76_08020</name>
</gene>
<keyword evidence="2" id="KW-1185">Reference proteome</keyword>
<reference evidence="1 2" key="1">
    <citation type="submission" date="2020-08" db="EMBL/GenBank/DDBJ databases">
        <title>Genome sequence of Diaphorobacter ruginosibacter DSM 27467T.</title>
        <authorList>
            <person name="Hyun D.-W."/>
            <person name="Bae J.-W."/>
        </authorList>
    </citation>
    <scope>NUCLEOTIDE SEQUENCE [LARGE SCALE GENOMIC DNA]</scope>
    <source>
        <strain evidence="1 2">DSM 27467</strain>
    </source>
</reference>
<evidence type="ECO:0008006" key="3">
    <source>
        <dbReference type="Google" id="ProtNLM"/>
    </source>
</evidence>